<gene>
    <name evidence="3" type="ORF">Pdsh_05205</name>
    <name evidence="2" type="ORF">Pyrde_1642</name>
</gene>
<dbReference type="GeneID" id="26099982"/>
<dbReference type="GO" id="GO:0003700">
    <property type="term" value="F:DNA-binding transcription factor activity"/>
    <property type="evidence" value="ECO:0007669"/>
    <property type="project" value="InterPro"/>
</dbReference>
<dbReference type="InterPro" id="IPR036390">
    <property type="entry name" value="WH_DNA-bd_sf"/>
</dbReference>
<dbReference type="KEGG" id="pdl:Pyrde_1642"/>
<feature type="domain" description="HTH arsR-type" evidence="1">
    <location>
        <begin position="1"/>
        <end position="96"/>
    </location>
</feature>
<dbReference type="SUPFAM" id="SSF46785">
    <property type="entry name" value="Winged helix' DNA-binding domain"/>
    <property type="match status" value="1"/>
</dbReference>
<evidence type="ECO:0000313" key="5">
    <source>
        <dbReference type="Proteomes" id="UP000196694"/>
    </source>
</evidence>
<organism evidence="2 4">
    <name type="scientific">Pyrodictium delaneyi</name>
    <dbReference type="NCBI Taxonomy" id="1273541"/>
    <lineage>
        <taxon>Archaea</taxon>
        <taxon>Thermoproteota</taxon>
        <taxon>Thermoprotei</taxon>
        <taxon>Desulfurococcales</taxon>
        <taxon>Pyrodictiaceae</taxon>
        <taxon>Pyrodictium</taxon>
    </lineage>
</organism>
<dbReference type="Gene3D" id="1.10.10.10">
    <property type="entry name" value="Winged helix-like DNA-binding domain superfamily/Winged helix DNA-binding domain"/>
    <property type="match status" value="1"/>
</dbReference>
<dbReference type="InterPro" id="IPR011991">
    <property type="entry name" value="ArsR-like_HTH"/>
</dbReference>
<dbReference type="Pfam" id="PF01022">
    <property type="entry name" value="HTH_5"/>
    <property type="match status" value="1"/>
</dbReference>
<sequence>MSNINNINKQIAELLGSKGKVKIIYTLVRSGQLNITRIVKDTGLHHRLVEQHLKDLKRLGLVEEQRIGRLRLFSLRYDNPKTALIIELLKSLEDLS</sequence>
<evidence type="ECO:0000313" key="3">
    <source>
        <dbReference type="EMBL" id="OWJ55086.1"/>
    </source>
</evidence>
<dbReference type="InterPro" id="IPR036388">
    <property type="entry name" value="WH-like_DNA-bd_sf"/>
</dbReference>
<reference evidence="2 4" key="1">
    <citation type="submission" date="2015-10" db="EMBL/GenBank/DDBJ databases">
        <title>Complete genome sequence of hyperthermophilic archaeon Pyrodictium delaneyi Su06.</title>
        <authorList>
            <person name="Jung J.-H."/>
            <person name="Lin J."/>
            <person name="Holden J.F."/>
            <person name="Park C.-S."/>
        </authorList>
    </citation>
    <scope>NUCLEOTIDE SEQUENCE [LARGE SCALE GENOMIC DNA]</scope>
    <source>
        <strain evidence="2 4">Su06</strain>
    </source>
</reference>
<dbReference type="EMBL" id="NCQP01000002">
    <property type="protein sequence ID" value="OWJ55086.1"/>
    <property type="molecule type" value="Genomic_DNA"/>
</dbReference>
<evidence type="ECO:0000313" key="2">
    <source>
        <dbReference type="EMBL" id="ALL01685.1"/>
    </source>
</evidence>
<proteinExistence type="predicted"/>
<dbReference type="InterPro" id="IPR001845">
    <property type="entry name" value="HTH_ArsR_DNA-bd_dom"/>
</dbReference>
<accession>A0A0P0N4W9</accession>
<protein>
    <submittedName>
        <fullName evidence="3">Transcriptional regulator</fullName>
    </submittedName>
</protein>
<evidence type="ECO:0000259" key="1">
    <source>
        <dbReference type="PROSITE" id="PS50987"/>
    </source>
</evidence>
<dbReference type="AlphaFoldDB" id="A0A0P0N4W9"/>
<evidence type="ECO:0000313" key="4">
    <source>
        <dbReference type="Proteomes" id="UP000058613"/>
    </source>
</evidence>
<dbReference type="RefSeq" id="WP_055409848.1">
    <property type="nucleotide sequence ID" value="NZ_CP013011.1"/>
</dbReference>
<dbReference type="SMART" id="SM00418">
    <property type="entry name" value="HTH_ARSR"/>
    <property type="match status" value="1"/>
</dbReference>
<reference evidence="3 5" key="2">
    <citation type="submission" date="2017-05" db="EMBL/GenBank/DDBJ databases">
        <title>The draft genome of the hyperthermophilic archaeon 'Pyrodictium delaneyi strain Hulk', an iron and nitrate reducer, reveals the capacity for sulfate reduction.</title>
        <authorList>
            <person name="Demey L.M."/>
            <person name="Miller C."/>
            <person name="Manzella M."/>
            <person name="Reguera G."/>
            <person name="Kashefi K."/>
        </authorList>
    </citation>
    <scope>NUCLEOTIDE SEQUENCE [LARGE SCALE GENOMIC DNA]</scope>
    <source>
        <strain evidence="3 5">Hulk</strain>
    </source>
</reference>
<dbReference type="Proteomes" id="UP000196694">
    <property type="component" value="Unassembled WGS sequence"/>
</dbReference>
<dbReference type="CDD" id="cd00090">
    <property type="entry name" value="HTH_ARSR"/>
    <property type="match status" value="1"/>
</dbReference>
<name>A0A0P0N4W9_9CREN</name>
<dbReference type="PROSITE" id="PS50987">
    <property type="entry name" value="HTH_ARSR_2"/>
    <property type="match status" value="1"/>
</dbReference>
<dbReference type="STRING" id="1273541.Pyrde_1642"/>
<dbReference type="Proteomes" id="UP000058613">
    <property type="component" value="Chromosome"/>
</dbReference>
<dbReference type="EMBL" id="CP013011">
    <property type="protein sequence ID" value="ALL01685.1"/>
    <property type="molecule type" value="Genomic_DNA"/>
</dbReference>
<keyword evidence="5" id="KW-1185">Reference proteome</keyword>